<feature type="region of interest" description="Disordered" evidence="1">
    <location>
        <begin position="1"/>
        <end position="47"/>
    </location>
</feature>
<feature type="compositionally biased region" description="Low complexity" evidence="1">
    <location>
        <begin position="142"/>
        <end position="152"/>
    </location>
</feature>
<feature type="compositionally biased region" description="Gly residues" evidence="1">
    <location>
        <begin position="442"/>
        <end position="453"/>
    </location>
</feature>
<feature type="compositionally biased region" description="Polar residues" evidence="1">
    <location>
        <begin position="11"/>
        <end position="20"/>
    </location>
</feature>
<evidence type="ECO:0000313" key="3">
    <source>
        <dbReference type="Proteomes" id="UP001140094"/>
    </source>
</evidence>
<feature type="compositionally biased region" description="Polar residues" evidence="1">
    <location>
        <begin position="294"/>
        <end position="308"/>
    </location>
</feature>
<feature type="compositionally biased region" description="Basic residues" evidence="1">
    <location>
        <begin position="455"/>
        <end position="471"/>
    </location>
</feature>
<dbReference type="OrthoDB" id="5599736at2759"/>
<feature type="compositionally biased region" description="Low complexity" evidence="1">
    <location>
        <begin position="414"/>
        <end position="431"/>
    </location>
</feature>
<comment type="caution">
    <text evidence="2">The sequence shown here is derived from an EMBL/GenBank/DDBJ whole genome shotgun (WGS) entry which is preliminary data.</text>
</comment>
<feature type="region of interest" description="Disordered" evidence="1">
    <location>
        <begin position="395"/>
        <end position="493"/>
    </location>
</feature>
<accession>A0A9W8I0N5</accession>
<dbReference type="EMBL" id="JANBUO010000028">
    <property type="protein sequence ID" value="KAJ2808724.1"/>
    <property type="molecule type" value="Genomic_DNA"/>
</dbReference>
<evidence type="ECO:0000313" key="2">
    <source>
        <dbReference type="EMBL" id="KAJ2808724.1"/>
    </source>
</evidence>
<feature type="region of interest" description="Disordered" evidence="1">
    <location>
        <begin position="104"/>
        <end position="172"/>
    </location>
</feature>
<protein>
    <submittedName>
        <fullName evidence="2">Uncharacterized protein</fullName>
    </submittedName>
</protein>
<dbReference type="Proteomes" id="UP001140094">
    <property type="component" value="Unassembled WGS sequence"/>
</dbReference>
<reference evidence="2" key="1">
    <citation type="submission" date="2022-07" db="EMBL/GenBank/DDBJ databases">
        <title>Phylogenomic reconstructions and comparative analyses of Kickxellomycotina fungi.</title>
        <authorList>
            <person name="Reynolds N.K."/>
            <person name="Stajich J.E."/>
            <person name="Barry K."/>
            <person name="Grigoriev I.V."/>
            <person name="Crous P."/>
            <person name="Smith M.E."/>
        </authorList>
    </citation>
    <scope>NUCLEOTIDE SEQUENCE</scope>
    <source>
        <strain evidence="2">NRRL 1565</strain>
    </source>
</reference>
<feature type="compositionally biased region" description="Low complexity" evidence="1">
    <location>
        <begin position="231"/>
        <end position="244"/>
    </location>
</feature>
<gene>
    <name evidence="2" type="ORF">H4R20_000700</name>
</gene>
<feature type="region of interest" description="Disordered" evidence="1">
    <location>
        <begin position="226"/>
        <end position="330"/>
    </location>
</feature>
<keyword evidence="3" id="KW-1185">Reference proteome</keyword>
<proteinExistence type="predicted"/>
<organism evidence="2 3">
    <name type="scientific">Coemansia guatemalensis</name>
    <dbReference type="NCBI Taxonomy" id="2761395"/>
    <lineage>
        <taxon>Eukaryota</taxon>
        <taxon>Fungi</taxon>
        <taxon>Fungi incertae sedis</taxon>
        <taxon>Zoopagomycota</taxon>
        <taxon>Kickxellomycotina</taxon>
        <taxon>Kickxellomycetes</taxon>
        <taxon>Kickxellales</taxon>
        <taxon>Kickxellaceae</taxon>
        <taxon>Coemansia</taxon>
    </lineage>
</organism>
<dbReference type="AlphaFoldDB" id="A0A9W8I0N5"/>
<evidence type="ECO:0000256" key="1">
    <source>
        <dbReference type="SAM" id="MobiDB-lite"/>
    </source>
</evidence>
<sequence>MRQTGDRGRRTNNSSLPQSSRRNRQPARQLSGRPAPDLQMIASSDSDDIQCVTPFSQTRKLSRQHSMPTATVSKAVRAASAAGALASSTQPQTVTRPVHHVVLDTDEDEDDFVEARPVRNNKRSGSSDMRPGSVDVPEDSTNKASKAATTAPKRARLGRPQRMPSADLMSSPSLLRASSPTIQRFNSNSSTVVVLAGNTQDLSGQASSTLPPMETLTGSTAVGLGLSAGSDAIPPSSPPADCIPETPRQSPERESPLSMAAVLQKTASADLSSDPISEFGSQTNSPLRPKISRQVFNAQHHGQLQSRNAEPEPGCIGDDSPGTEGGMDQTSVTQWYHNNLFQDDQDELERLDERSSGADSVEAVSDGGYSSPLEGFWDLRNDAPESTFDRELYMNQFEPTARQRANRRRREARQMTQTQTTAHNTDGGAAAPLPPPPPPSTGRGGRGRGGNARGGFRRNAHAGAAGRRRGSAIRPAHSTRVAGPPRARPPAPAAYNYYADDPFLDVVGSIGWEGGGTRRFG</sequence>
<feature type="compositionally biased region" description="Polar residues" evidence="1">
    <location>
        <begin position="265"/>
        <end position="286"/>
    </location>
</feature>
<name>A0A9W8I0N5_9FUNG</name>
<feature type="region of interest" description="Disordered" evidence="1">
    <location>
        <begin position="349"/>
        <end position="378"/>
    </location>
</feature>